<reference evidence="1 2" key="1">
    <citation type="journal article" date="2013" name="Proc. Natl. Acad. Sci. U.S.A.">
        <title>Twelve previously unknown phage genera are ubiquitous in global oceans.</title>
        <authorList>
            <person name="Holmfeldt K."/>
            <person name="Solonenko N."/>
            <person name="Shah M."/>
            <person name="Corrier K."/>
            <person name="Riemann L."/>
            <person name="Verberkmoes N.C."/>
            <person name="Sullivan M.B."/>
        </authorList>
    </citation>
    <scope>NUCLEOTIDE SEQUENCE [LARGE SCALE GENOMIC DNA]</scope>
    <source>
        <strain evidence="1">Phi13:2</strain>
    </source>
</reference>
<evidence type="ECO:0000313" key="1">
    <source>
        <dbReference type="EMBL" id="AGO49678.1"/>
    </source>
</evidence>
<dbReference type="Proteomes" id="UP000014736">
    <property type="component" value="Segment"/>
</dbReference>
<reference evidence="2" key="2">
    <citation type="submission" date="2013-03" db="EMBL/GenBank/DDBJ databases">
        <title>The Cellulophaga phages: a novel, diverse, and globally ubiquitous model system.</title>
        <authorList>
            <person name="Holmfeldt K."/>
            <person name="Solonenko N."/>
            <person name="Shah M."/>
            <person name="Corrier K."/>
            <person name="Riemann L."/>
            <person name="VerBerkmoes N.C."/>
            <person name="Sullivan M.B."/>
        </authorList>
    </citation>
    <scope>NUCLEOTIDE SEQUENCE [LARGE SCALE GENOMIC DNA]</scope>
</reference>
<dbReference type="EMBL" id="KC821633">
    <property type="protein sequence ID" value="AGO49678.1"/>
    <property type="molecule type" value="Genomic_DNA"/>
</dbReference>
<name>S0A5T3_9CAUD</name>
<organism evidence="1 2">
    <name type="scientific">Cellulophaga phage phi13:2</name>
    <dbReference type="NCBI Taxonomy" id="1328030"/>
    <lineage>
        <taxon>Viruses</taxon>
        <taxon>Duplodnaviria</taxon>
        <taxon>Heunggongvirae</taxon>
        <taxon>Uroviricota</taxon>
        <taxon>Caudoviricetes</taxon>
        <taxon>Pachyviridae</taxon>
        <taxon>Baltivirus</taxon>
        <taxon>Baltivirus phi13duo</taxon>
    </lineage>
</organism>
<dbReference type="KEGG" id="vg:16881431"/>
<dbReference type="RefSeq" id="YP_008242093.1">
    <property type="nucleotide sequence ID" value="NC_021803.1"/>
</dbReference>
<protein>
    <submittedName>
        <fullName evidence="1">Uncharacterized protein</fullName>
    </submittedName>
</protein>
<keyword evidence="2" id="KW-1185">Reference proteome</keyword>
<sequence length="46" mass="5705">MKELNEKMNYHFDNIDKEKFRNDWNNIVTESISIDLDPDEFISYHR</sequence>
<dbReference type="GeneID" id="16881431"/>
<accession>S0A5T3</accession>
<proteinExistence type="predicted"/>
<evidence type="ECO:0000313" key="2">
    <source>
        <dbReference type="Proteomes" id="UP000014736"/>
    </source>
</evidence>
<gene>
    <name evidence="1" type="ORF">Phi13:2_gp068</name>
</gene>